<reference evidence="1 2" key="1">
    <citation type="journal article" date="2019" name="Microb. Cell Fact.">
        <title>Exploring novel herbicidin analogues by transcriptional regulator overexpression and MS/MS molecular networking.</title>
        <authorList>
            <person name="Shi Y."/>
            <person name="Gu R."/>
            <person name="Li Y."/>
            <person name="Wang X."/>
            <person name="Ren W."/>
            <person name="Li X."/>
            <person name="Wang L."/>
            <person name="Xie Y."/>
            <person name="Hong B."/>
        </authorList>
    </citation>
    <scope>NUCLEOTIDE SEQUENCE [LARGE SCALE GENOMIC DNA]</scope>
    <source>
        <strain evidence="1 2">US-43</strain>
    </source>
</reference>
<accession>A0A5N5W1S5</accession>
<dbReference type="OrthoDB" id="4222601at2"/>
<sequence>MRRIDASEFRGTPQRYVAELGLTTEQLVSRWGREEITHDDLGPWFTFAFALDGGTLAALVREVDNAPSPGYILTAIGRQEPRVTLAEFLAESGLDGDRVLREGFE</sequence>
<name>A0A5N5W1S5_STRMB</name>
<keyword evidence="2" id="KW-1185">Reference proteome</keyword>
<dbReference type="RefSeq" id="WP_106429672.1">
    <property type="nucleotide sequence ID" value="NZ_JBFADJ010000028.1"/>
</dbReference>
<gene>
    <name evidence="1" type="ORF">FRZ00_25710</name>
</gene>
<dbReference type="Proteomes" id="UP000327000">
    <property type="component" value="Unassembled WGS sequence"/>
</dbReference>
<evidence type="ECO:0000313" key="2">
    <source>
        <dbReference type="Proteomes" id="UP000327000"/>
    </source>
</evidence>
<organism evidence="1 2">
    <name type="scientific">Streptomyces mobaraensis</name>
    <name type="common">Streptoverticillium mobaraense</name>
    <dbReference type="NCBI Taxonomy" id="35621"/>
    <lineage>
        <taxon>Bacteria</taxon>
        <taxon>Bacillati</taxon>
        <taxon>Actinomycetota</taxon>
        <taxon>Actinomycetes</taxon>
        <taxon>Kitasatosporales</taxon>
        <taxon>Streptomycetaceae</taxon>
        <taxon>Streptomyces</taxon>
    </lineage>
</organism>
<proteinExistence type="predicted"/>
<dbReference type="AlphaFoldDB" id="A0A5N5W1S5"/>
<protein>
    <submittedName>
        <fullName evidence="1">Uncharacterized protein</fullName>
    </submittedName>
</protein>
<dbReference type="EMBL" id="VOKX01000104">
    <property type="protein sequence ID" value="KAB7836058.1"/>
    <property type="molecule type" value="Genomic_DNA"/>
</dbReference>
<comment type="caution">
    <text evidence="1">The sequence shown here is derived from an EMBL/GenBank/DDBJ whole genome shotgun (WGS) entry which is preliminary data.</text>
</comment>
<evidence type="ECO:0000313" key="1">
    <source>
        <dbReference type="EMBL" id="KAB7836058.1"/>
    </source>
</evidence>